<dbReference type="AlphaFoldDB" id="A0A8I1JEA7"/>
<evidence type="ECO:0000313" key="3">
    <source>
        <dbReference type="EMBL" id="MBI6626703.1"/>
    </source>
</evidence>
<organism evidence="3 4">
    <name type="scientific">Pseudomonas rhodesiae</name>
    <dbReference type="NCBI Taxonomy" id="76760"/>
    <lineage>
        <taxon>Bacteria</taxon>
        <taxon>Pseudomonadati</taxon>
        <taxon>Pseudomonadota</taxon>
        <taxon>Gammaproteobacteria</taxon>
        <taxon>Pseudomonadales</taxon>
        <taxon>Pseudomonadaceae</taxon>
        <taxon>Pseudomonas</taxon>
    </lineage>
</organism>
<dbReference type="SMART" id="SM00903">
    <property type="entry name" value="Flavin_Reduct"/>
    <property type="match status" value="1"/>
</dbReference>
<protein>
    <submittedName>
        <fullName evidence="3">Flavin reductase family protein</fullName>
    </submittedName>
</protein>
<dbReference type="Gene3D" id="2.30.110.10">
    <property type="entry name" value="Electron Transport, Fmn-binding Protein, Chain A"/>
    <property type="match status" value="1"/>
</dbReference>
<dbReference type="InterPro" id="IPR050268">
    <property type="entry name" value="NADH-dep_flavin_reductase"/>
</dbReference>
<dbReference type="GO" id="GO:0042602">
    <property type="term" value="F:riboflavin reductase (NADPH) activity"/>
    <property type="evidence" value="ECO:0007669"/>
    <property type="project" value="TreeGrafter"/>
</dbReference>
<dbReference type="GO" id="GO:0010181">
    <property type="term" value="F:FMN binding"/>
    <property type="evidence" value="ECO:0007669"/>
    <property type="project" value="InterPro"/>
</dbReference>
<proteinExistence type="predicted"/>
<dbReference type="InterPro" id="IPR002563">
    <property type="entry name" value="Flavin_Rdtase-like_dom"/>
</dbReference>
<dbReference type="PANTHER" id="PTHR30466:SF1">
    <property type="entry name" value="FMN REDUCTASE (NADH) RUTF"/>
    <property type="match status" value="1"/>
</dbReference>
<evidence type="ECO:0000313" key="4">
    <source>
        <dbReference type="Proteomes" id="UP000645865"/>
    </source>
</evidence>
<keyword evidence="1" id="KW-0560">Oxidoreductase</keyword>
<dbReference type="GO" id="GO:0006208">
    <property type="term" value="P:pyrimidine nucleobase catabolic process"/>
    <property type="evidence" value="ECO:0007669"/>
    <property type="project" value="TreeGrafter"/>
</dbReference>
<evidence type="ECO:0000259" key="2">
    <source>
        <dbReference type="SMART" id="SM00903"/>
    </source>
</evidence>
<feature type="domain" description="Flavin reductase like" evidence="2">
    <location>
        <begin position="14"/>
        <end position="157"/>
    </location>
</feature>
<sequence>MFNSLEAEQFKSIFRSHPAGVAIITLQDNGRPMGFTATSVISVSVSPPVIVFSIQGSSSSLQALEHSESVIIHFLDERHVDLAGRFSTPGIDRFLDTAWQTLETGEPYLLEVDTWVRCTLIHRMQAGSSLIIQARPESAAVKEARTPMIYHDRAFCGVSKTGEHS</sequence>
<comment type="caution">
    <text evidence="3">The sequence shown here is derived from an EMBL/GenBank/DDBJ whole genome shotgun (WGS) entry which is preliminary data.</text>
</comment>
<dbReference type="SUPFAM" id="SSF50475">
    <property type="entry name" value="FMN-binding split barrel"/>
    <property type="match status" value="1"/>
</dbReference>
<dbReference type="Pfam" id="PF01613">
    <property type="entry name" value="Flavin_Reduct"/>
    <property type="match status" value="1"/>
</dbReference>
<dbReference type="EMBL" id="JAEILH010000040">
    <property type="protein sequence ID" value="MBI6626703.1"/>
    <property type="molecule type" value="Genomic_DNA"/>
</dbReference>
<dbReference type="PANTHER" id="PTHR30466">
    <property type="entry name" value="FLAVIN REDUCTASE"/>
    <property type="match status" value="1"/>
</dbReference>
<name>A0A8I1JEA7_9PSED</name>
<dbReference type="InterPro" id="IPR012349">
    <property type="entry name" value="Split_barrel_FMN-bd"/>
</dbReference>
<reference evidence="3" key="1">
    <citation type="submission" date="2020-12" db="EMBL/GenBank/DDBJ databases">
        <title>Comparative genomic insights into the epidemiology and virulence of plant pathogenic Pseudomonads from Turkey.</title>
        <authorList>
            <person name="Dillon M."/>
            <person name="Ruiz-Bedoya T."/>
            <person name="Bendalovic-Torma C."/>
            <person name="Guttman K.M."/>
            <person name="Kwak H."/>
            <person name="Middleton M.A."/>
            <person name="Wang P.W."/>
            <person name="Horuz S."/>
            <person name="Aysan Y."/>
            <person name="Guttman D.S."/>
        </authorList>
    </citation>
    <scope>NUCLEOTIDE SEQUENCE</scope>
    <source>
        <strain evidence="3">S5_IA_3a</strain>
    </source>
</reference>
<dbReference type="Proteomes" id="UP000645865">
    <property type="component" value="Unassembled WGS sequence"/>
</dbReference>
<dbReference type="RefSeq" id="WP_198712531.1">
    <property type="nucleotide sequence ID" value="NZ_DAMAHQ010000002.1"/>
</dbReference>
<accession>A0A8I1JEA7</accession>
<gene>
    <name evidence="3" type="ORF">YA0853_24020</name>
</gene>
<evidence type="ECO:0000256" key="1">
    <source>
        <dbReference type="ARBA" id="ARBA00023002"/>
    </source>
</evidence>